<keyword evidence="5" id="KW-0175">Coiled coil</keyword>
<feature type="compositionally biased region" description="Polar residues" evidence="6">
    <location>
        <begin position="692"/>
        <end position="703"/>
    </location>
</feature>
<dbReference type="PANTHER" id="PTHR39469:SF1">
    <property type="entry name" value="DUF4203 DOMAIN-CONTAINING PROTEIN"/>
    <property type="match status" value="1"/>
</dbReference>
<keyword evidence="2 7" id="KW-0812">Transmembrane</keyword>
<feature type="chain" id="PRO_5021478659" description="TM7S3/TM198-like domain-containing protein" evidence="8">
    <location>
        <begin position="27"/>
        <end position="885"/>
    </location>
</feature>
<feature type="compositionally biased region" description="Polar residues" evidence="6">
    <location>
        <begin position="792"/>
        <end position="808"/>
    </location>
</feature>
<organism evidence="10 11">
    <name type="scientific">Rhodofomes roseus</name>
    <dbReference type="NCBI Taxonomy" id="34475"/>
    <lineage>
        <taxon>Eukaryota</taxon>
        <taxon>Fungi</taxon>
        <taxon>Dikarya</taxon>
        <taxon>Basidiomycota</taxon>
        <taxon>Agaricomycotina</taxon>
        <taxon>Agaricomycetes</taxon>
        <taxon>Polyporales</taxon>
        <taxon>Rhodofomes</taxon>
    </lineage>
</organism>
<evidence type="ECO:0000256" key="3">
    <source>
        <dbReference type="ARBA" id="ARBA00022989"/>
    </source>
</evidence>
<reference evidence="10 11" key="1">
    <citation type="submission" date="2019-01" db="EMBL/GenBank/DDBJ databases">
        <title>Genome sequencing of the rare red list fungi Fomitopsis rosea.</title>
        <authorList>
            <person name="Buettner E."/>
            <person name="Kellner H."/>
        </authorList>
    </citation>
    <scope>NUCLEOTIDE SEQUENCE [LARGE SCALE GENOMIC DNA]</scope>
    <source>
        <strain evidence="10 11">DSM 105464</strain>
    </source>
</reference>
<dbReference type="Proteomes" id="UP000298390">
    <property type="component" value="Unassembled WGS sequence"/>
</dbReference>
<keyword evidence="8" id="KW-0732">Signal</keyword>
<dbReference type="EMBL" id="SEKV01000099">
    <property type="protein sequence ID" value="TFY64424.1"/>
    <property type="molecule type" value="Genomic_DNA"/>
</dbReference>
<feature type="region of interest" description="Disordered" evidence="6">
    <location>
        <begin position="753"/>
        <end position="885"/>
    </location>
</feature>
<proteinExistence type="predicted"/>
<accession>A0A4Y9YPQ5</accession>
<evidence type="ECO:0000259" key="9">
    <source>
        <dbReference type="Pfam" id="PF13886"/>
    </source>
</evidence>
<evidence type="ECO:0000313" key="10">
    <source>
        <dbReference type="EMBL" id="TFY64424.1"/>
    </source>
</evidence>
<feature type="region of interest" description="Disordered" evidence="6">
    <location>
        <begin position="669"/>
        <end position="703"/>
    </location>
</feature>
<feature type="transmembrane region" description="Helical" evidence="7">
    <location>
        <begin position="235"/>
        <end position="251"/>
    </location>
</feature>
<dbReference type="InterPro" id="IPR025256">
    <property type="entry name" value="TM7S3/TM198-like_dom"/>
</dbReference>
<feature type="transmembrane region" description="Helical" evidence="7">
    <location>
        <begin position="144"/>
        <end position="167"/>
    </location>
</feature>
<comment type="subcellular location">
    <subcellularLocation>
        <location evidence="1">Membrane</location>
        <topology evidence="1">Multi-pass membrane protein</topology>
    </subcellularLocation>
</comment>
<dbReference type="PANTHER" id="PTHR39469">
    <property type="entry name" value="CHROMOSOME 1, WHOLE GENOME SHOTGUN SEQUENCE"/>
    <property type="match status" value="1"/>
</dbReference>
<evidence type="ECO:0000256" key="7">
    <source>
        <dbReference type="SAM" id="Phobius"/>
    </source>
</evidence>
<evidence type="ECO:0000256" key="2">
    <source>
        <dbReference type="ARBA" id="ARBA00022692"/>
    </source>
</evidence>
<feature type="region of interest" description="Disordered" evidence="6">
    <location>
        <begin position="499"/>
        <end position="521"/>
    </location>
</feature>
<feature type="compositionally biased region" description="Basic and acidic residues" evidence="6">
    <location>
        <begin position="862"/>
        <end position="885"/>
    </location>
</feature>
<evidence type="ECO:0000256" key="5">
    <source>
        <dbReference type="SAM" id="Coils"/>
    </source>
</evidence>
<dbReference type="AlphaFoldDB" id="A0A4Y9YPQ5"/>
<feature type="transmembrane region" description="Helical" evidence="7">
    <location>
        <begin position="179"/>
        <end position="200"/>
    </location>
</feature>
<gene>
    <name evidence="10" type="ORF">EVJ58_g2628</name>
</gene>
<evidence type="ECO:0000256" key="4">
    <source>
        <dbReference type="ARBA" id="ARBA00023136"/>
    </source>
</evidence>
<feature type="compositionally biased region" description="Low complexity" evidence="6">
    <location>
        <begin position="753"/>
        <end position="769"/>
    </location>
</feature>
<feature type="transmembrane region" description="Helical" evidence="7">
    <location>
        <begin position="205"/>
        <end position="223"/>
    </location>
</feature>
<comment type="caution">
    <text evidence="10">The sequence shown here is derived from an EMBL/GenBank/DDBJ whole genome shotgun (WGS) entry which is preliminary data.</text>
</comment>
<feature type="signal peptide" evidence="8">
    <location>
        <begin position="1"/>
        <end position="26"/>
    </location>
</feature>
<feature type="domain" description="TM7S3/TM198-like" evidence="9">
    <location>
        <begin position="123"/>
        <end position="332"/>
    </location>
</feature>
<feature type="region of interest" description="Disordered" evidence="6">
    <location>
        <begin position="589"/>
        <end position="610"/>
    </location>
</feature>
<dbReference type="STRING" id="34475.A0A4Y9YPQ5"/>
<dbReference type="GO" id="GO:0016020">
    <property type="term" value="C:membrane"/>
    <property type="evidence" value="ECO:0007669"/>
    <property type="project" value="UniProtKB-SubCell"/>
</dbReference>
<feature type="transmembrane region" description="Helical" evidence="7">
    <location>
        <begin position="118"/>
        <end position="137"/>
    </location>
</feature>
<feature type="transmembrane region" description="Helical" evidence="7">
    <location>
        <begin position="258"/>
        <end position="275"/>
    </location>
</feature>
<feature type="coiled-coil region" evidence="5">
    <location>
        <begin position="335"/>
        <end position="373"/>
    </location>
</feature>
<evidence type="ECO:0000256" key="6">
    <source>
        <dbReference type="SAM" id="MobiDB-lite"/>
    </source>
</evidence>
<dbReference type="Pfam" id="PF13886">
    <property type="entry name" value="TM7S3_TM198"/>
    <property type="match status" value="1"/>
</dbReference>
<keyword evidence="4 7" id="KW-0472">Membrane</keyword>
<evidence type="ECO:0000256" key="8">
    <source>
        <dbReference type="SAM" id="SignalP"/>
    </source>
</evidence>
<keyword evidence="3 7" id="KW-1133">Transmembrane helix</keyword>
<protein>
    <recommendedName>
        <fullName evidence="9">TM7S3/TM198-like domain-containing protein</fullName>
    </recommendedName>
</protein>
<evidence type="ECO:0000256" key="1">
    <source>
        <dbReference type="ARBA" id="ARBA00004141"/>
    </source>
</evidence>
<sequence>MLAAARTRRPLVFLLAAVCLVSAVTAAGSSSAASSTTTPSASTSLSLTTSYTPLVTTIRSGGNNITISTSVPVSTFNVTVTPTSTASASASSNSSAAAAAASASAEALRTLDTQIDPAFGVLGALLILTGLPSAFLGHKNRWTSFFLIGVYTFALVCFSLIIRFGVLQAVNPPTKAVRGLFMLACGVSGIAGGGIAIFFWQATRYFVGAWGGFVVALWIQCFRDGGLISPIGLRWILYIALGVIGFVLCTIPKIHYHVLLLSTSFVGATSVILGIDCFTTGDLKEFYVWNLGFTALFPKFTNNGIKFPVNQTMEIELGLIGAVSLMGIAVQFQVLKVLQRKLKEIKEAARRPNEELENRAALAFAELEKEKAEWDREHPALAKHGRMDSEFSSLLKDTESLSPSPRQRYQSGVSDFIVAPNEEMHRSTSKLLQSPGALPVLDLGLGIENDVPKVYIAESSKSPKAKDAPMTQVELEDLKRKEELLTEIQTIRKSIEILKTEATDPSSSSGSRHQSFTSRRTLSQDIGSLMPAAPAHLRPPRQADPRARVQSMELSVMSSGIGASIGRPTSAPLRDDDWDAYVRERKLLQPPSGVTPPIATTPISPTPRVPVSPAVEEALMKRHRIESHYSANGLEWTAADGARRPSPVQKVASTGHDIPTVLRTPHATHARSHSQGGVPVTILPPQKPAASRSPQPAETPVPWTTRTLTFEALDERHREKIRELQEPVTRAEKEQLEIAEAKARWERAKASEKQAVAKRQAEKAAAVSKDAAKQHKTGEPAGTSDKRKSRTMEQQQQPGSSRQHSRTLSADILAHVPGTASSKRMSTMKVEDWQKHQQDVELGFRPEEQRASRRRSAVPFPETHDRPADGRDARRLSRTPRDMLS</sequence>
<feature type="compositionally biased region" description="Basic and acidic residues" evidence="6">
    <location>
        <begin position="829"/>
        <end position="851"/>
    </location>
</feature>
<name>A0A4Y9YPQ5_9APHY</name>
<evidence type="ECO:0000313" key="11">
    <source>
        <dbReference type="Proteomes" id="UP000298390"/>
    </source>
</evidence>
<feature type="compositionally biased region" description="Polar residues" evidence="6">
    <location>
        <begin position="503"/>
        <end position="521"/>
    </location>
</feature>